<keyword evidence="3" id="KW-1133">Transmembrane helix</keyword>
<dbReference type="GO" id="GO:0005576">
    <property type="term" value="C:extracellular region"/>
    <property type="evidence" value="ECO:0007669"/>
    <property type="project" value="UniProtKB-SubCell"/>
</dbReference>
<dbReference type="InterPro" id="IPR011330">
    <property type="entry name" value="Glyco_hydro/deAcase_b/a-brl"/>
</dbReference>
<dbReference type="Proteomes" id="UP000317778">
    <property type="component" value="Unassembled WGS sequence"/>
</dbReference>
<feature type="transmembrane region" description="Helical" evidence="3">
    <location>
        <begin position="297"/>
        <end position="318"/>
    </location>
</feature>
<dbReference type="EMBL" id="NJBO01000011">
    <property type="protein sequence ID" value="TKJ42035.1"/>
    <property type="molecule type" value="Genomic_DNA"/>
</dbReference>
<evidence type="ECO:0000256" key="1">
    <source>
        <dbReference type="ARBA" id="ARBA00004613"/>
    </source>
</evidence>
<organism evidence="5 6">
    <name type="scientific">candidate division TA06 bacterium B3_TA06</name>
    <dbReference type="NCBI Taxonomy" id="2012487"/>
    <lineage>
        <taxon>Bacteria</taxon>
        <taxon>Bacteria division TA06</taxon>
    </lineage>
</organism>
<dbReference type="PROSITE" id="PS51677">
    <property type="entry name" value="NODB"/>
    <property type="match status" value="1"/>
</dbReference>
<reference evidence="5 6" key="1">
    <citation type="submission" date="2017-06" db="EMBL/GenBank/DDBJ databases">
        <title>Novel microbial phyla capable of carbon fixation and sulfur reduction in deep-sea sediments.</title>
        <authorList>
            <person name="Huang J."/>
            <person name="Baker B."/>
            <person name="Wang Y."/>
        </authorList>
    </citation>
    <scope>NUCLEOTIDE SEQUENCE [LARGE SCALE GENOMIC DNA]</scope>
    <source>
        <strain evidence="5">B3_TA06</strain>
    </source>
</reference>
<evidence type="ECO:0000313" key="5">
    <source>
        <dbReference type="EMBL" id="TKJ42035.1"/>
    </source>
</evidence>
<dbReference type="GO" id="GO:0005975">
    <property type="term" value="P:carbohydrate metabolic process"/>
    <property type="evidence" value="ECO:0007669"/>
    <property type="project" value="InterPro"/>
</dbReference>
<dbReference type="CDD" id="cd10918">
    <property type="entry name" value="CE4_NodB_like_5s_6s"/>
    <property type="match status" value="1"/>
</dbReference>
<accession>A0A532V4A7</accession>
<sequence>MIFLLVIIVVLLTAAVIAVLPEFIGPRLSVLIYHRIAPDADEAYDDLLYTVNESAFAEQMRYLGGGGVDVWGIGEIEAYFNGRLKLKRRTVAVTFDDGFQSLLTRGLPILKRNKVPAILFASPYPYKHLFEDKADPILSPAELRELSQNGVSVQSHTLTHRPLSELRDEEVVAEFRYSKLELEHITGEEVISLGIPGNFYRRRLNEFLLREGYRLCFSADKGTNGVFDRDRLHVRRLIVERETNLKTLLTPAGAVRARFLGILKKLPLAYFTPKRWEEIRGKIFSLPGIRPLLTSKGLTLLGGGFFLVLVVAILLGFLL</sequence>
<dbReference type="Gene3D" id="3.20.20.370">
    <property type="entry name" value="Glycoside hydrolase/deacetylase"/>
    <property type="match status" value="1"/>
</dbReference>
<evidence type="ECO:0000259" key="4">
    <source>
        <dbReference type="PROSITE" id="PS51677"/>
    </source>
</evidence>
<evidence type="ECO:0000256" key="3">
    <source>
        <dbReference type="SAM" id="Phobius"/>
    </source>
</evidence>
<keyword evidence="2" id="KW-0732">Signal</keyword>
<feature type="domain" description="NodB homology" evidence="4">
    <location>
        <begin position="89"/>
        <end position="319"/>
    </location>
</feature>
<dbReference type="Pfam" id="PF01522">
    <property type="entry name" value="Polysacc_deac_1"/>
    <property type="match status" value="1"/>
</dbReference>
<dbReference type="PANTHER" id="PTHR34216">
    <property type="match status" value="1"/>
</dbReference>
<dbReference type="InterPro" id="IPR002509">
    <property type="entry name" value="NODB_dom"/>
</dbReference>
<comment type="subcellular location">
    <subcellularLocation>
        <location evidence="1">Secreted</location>
    </subcellularLocation>
</comment>
<keyword evidence="3" id="KW-0812">Transmembrane</keyword>
<name>A0A532V4A7_UNCT6</name>
<comment type="caution">
    <text evidence="5">The sequence shown here is derived from an EMBL/GenBank/DDBJ whole genome shotgun (WGS) entry which is preliminary data.</text>
</comment>
<evidence type="ECO:0000313" key="6">
    <source>
        <dbReference type="Proteomes" id="UP000317778"/>
    </source>
</evidence>
<protein>
    <recommendedName>
        <fullName evidence="4">NodB homology domain-containing protein</fullName>
    </recommendedName>
</protein>
<dbReference type="PANTHER" id="PTHR34216:SF3">
    <property type="entry name" value="POLY-BETA-1,6-N-ACETYL-D-GLUCOSAMINE N-DEACETYLASE"/>
    <property type="match status" value="1"/>
</dbReference>
<evidence type="ECO:0000256" key="2">
    <source>
        <dbReference type="ARBA" id="ARBA00022729"/>
    </source>
</evidence>
<dbReference type="AlphaFoldDB" id="A0A532V4A7"/>
<dbReference type="InterPro" id="IPR051398">
    <property type="entry name" value="Polysacch_Deacetylase"/>
</dbReference>
<keyword evidence="3" id="KW-0472">Membrane</keyword>
<dbReference type="GO" id="GO:0016810">
    <property type="term" value="F:hydrolase activity, acting on carbon-nitrogen (but not peptide) bonds"/>
    <property type="evidence" value="ECO:0007669"/>
    <property type="project" value="InterPro"/>
</dbReference>
<dbReference type="SUPFAM" id="SSF88713">
    <property type="entry name" value="Glycoside hydrolase/deacetylase"/>
    <property type="match status" value="1"/>
</dbReference>
<proteinExistence type="predicted"/>
<gene>
    <name evidence="5" type="ORF">CEE36_07365</name>
</gene>